<evidence type="ECO:0000313" key="3">
    <source>
        <dbReference type="Proteomes" id="UP000310597"/>
    </source>
</evidence>
<proteinExistence type="predicted"/>
<dbReference type="AlphaFoldDB" id="A0A4U1JL50"/>
<evidence type="ECO:0000313" key="2">
    <source>
        <dbReference type="EMBL" id="TKD13765.1"/>
    </source>
</evidence>
<dbReference type="Pfam" id="PF06568">
    <property type="entry name" value="YjiS-like"/>
    <property type="match status" value="1"/>
</dbReference>
<protein>
    <submittedName>
        <fullName evidence="2">DUF1127 domain-containing protein</fullName>
    </submittedName>
</protein>
<name>A0A4U1JL50_RHOCA</name>
<organism evidence="2 3">
    <name type="scientific">Rhodobacter capsulatus</name>
    <name type="common">Rhodopseudomonas capsulata</name>
    <dbReference type="NCBI Taxonomy" id="1061"/>
    <lineage>
        <taxon>Bacteria</taxon>
        <taxon>Pseudomonadati</taxon>
        <taxon>Pseudomonadota</taxon>
        <taxon>Alphaproteobacteria</taxon>
        <taxon>Rhodobacterales</taxon>
        <taxon>Rhodobacter group</taxon>
        <taxon>Rhodobacter</taxon>
    </lineage>
</organism>
<evidence type="ECO:0000259" key="1">
    <source>
        <dbReference type="Pfam" id="PF06568"/>
    </source>
</evidence>
<accession>A0A4U1JL50</accession>
<sequence length="79" mass="8922">MSHLSAPPPVCETPPTCHPAQLGPFGTLRLLHRLALWHRRARSRARLARLGAEALDDIGLSEADRRAECGLWFWQGRDR</sequence>
<gene>
    <name evidence="2" type="ORF">FBT96_19030</name>
</gene>
<comment type="caution">
    <text evidence="2">The sequence shown here is derived from an EMBL/GenBank/DDBJ whole genome shotgun (WGS) entry which is preliminary data.</text>
</comment>
<dbReference type="InterPro" id="IPR009506">
    <property type="entry name" value="YjiS-like"/>
</dbReference>
<dbReference type="EMBL" id="SWJZ01000113">
    <property type="protein sequence ID" value="TKD13765.1"/>
    <property type="molecule type" value="Genomic_DNA"/>
</dbReference>
<feature type="domain" description="YjiS-like" evidence="1">
    <location>
        <begin position="30"/>
        <end position="66"/>
    </location>
</feature>
<dbReference type="Proteomes" id="UP000310597">
    <property type="component" value="Unassembled WGS sequence"/>
</dbReference>
<reference evidence="2 3" key="1">
    <citation type="submission" date="2019-04" db="EMBL/GenBank/DDBJ databases">
        <title>Draft Whole-Genome sequence of the purple photosynthetic bacterium Rhodobacter capsulatus SP108 with an indigenous class A beta-lactamase.</title>
        <authorList>
            <person name="Robertson S."/>
            <person name="Meyer T.E."/>
            <person name="Kyndt J.A."/>
        </authorList>
    </citation>
    <scope>NUCLEOTIDE SEQUENCE [LARGE SCALE GENOMIC DNA]</scope>
    <source>
        <strain evidence="2 3">SP108</strain>
    </source>
</reference>